<dbReference type="PANTHER" id="PTHR46429">
    <property type="entry name" value="23S RRNA (GUANOSINE-2'-O-)-METHYLTRANSFERASE RLMB"/>
    <property type="match status" value="1"/>
</dbReference>
<protein>
    <submittedName>
        <fullName evidence="4">23S rRNA (Guanosine(2251)-2'-O)-methyltransferase RlmB</fullName>
    </submittedName>
</protein>
<dbReference type="InterPro" id="IPR013123">
    <property type="entry name" value="SpoU_subst-bd"/>
</dbReference>
<dbReference type="GO" id="GO:0003723">
    <property type="term" value="F:RNA binding"/>
    <property type="evidence" value="ECO:0007669"/>
    <property type="project" value="InterPro"/>
</dbReference>
<dbReference type="SUPFAM" id="SSF75217">
    <property type="entry name" value="alpha/beta knot"/>
    <property type="match status" value="1"/>
</dbReference>
<dbReference type="InterPro" id="IPR001537">
    <property type="entry name" value="SpoU_MeTrfase"/>
</dbReference>
<keyword evidence="2 4" id="KW-0808">Transferase</keyword>
<organism evidence="4 5">
    <name type="scientific">SAR324 cluster bacterium</name>
    <dbReference type="NCBI Taxonomy" id="2024889"/>
    <lineage>
        <taxon>Bacteria</taxon>
        <taxon>Deltaproteobacteria</taxon>
        <taxon>SAR324 cluster</taxon>
    </lineage>
</organism>
<dbReference type="Gene3D" id="3.30.1330.30">
    <property type="match status" value="1"/>
</dbReference>
<dbReference type="Proteomes" id="UP000218113">
    <property type="component" value="Unassembled WGS sequence"/>
</dbReference>
<dbReference type="SUPFAM" id="SSF55315">
    <property type="entry name" value="L30e-like"/>
    <property type="match status" value="1"/>
</dbReference>
<dbReference type="GO" id="GO:0005829">
    <property type="term" value="C:cytosol"/>
    <property type="evidence" value="ECO:0007669"/>
    <property type="project" value="TreeGrafter"/>
</dbReference>
<evidence type="ECO:0000256" key="2">
    <source>
        <dbReference type="ARBA" id="ARBA00022679"/>
    </source>
</evidence>
<dbReference type="GO" id="GO:0032259">
    <property type="term" value="P:methylation"/>
    <property type="evidence" value="ECO:0007669"/>
    <property type="project" value="UniProtKB-KW"/>
</dbReference>
<dbReference type="CDD" id="cd18103">
    <property type="entry name" value="SpoU-like_RlmB"/>
    <property type="match status" value="1"/>
</dbReference>
<evidence type="ECO:0000313" key="4">
    <source>
        <dbReference type="EMBL" id="PCI29249.1"/>
    </source>
</evidence>
<evidence type="ECO:0000256" key="1">
    <source>
        <dbReference type="ARBA" id="ARBA00022603"/>
    </source>
</evidence>
<dbReference type="Pfam" id="PF00588">
    <property type="entry name" value="SpoU_methylase"/>
    <property type="match status" value="1"/>
</dbReference>
<gene>
    <name evidence="4" type="ORF">COB67_04505</name>
</gene>
<dbReference type="Pfam" id="PF08032">
    <property type="entry name" value="SpoU_sub_bind"/>
    <property type="match status" value="1"/>
</dbReference>
<feature type="domain" description="RNA 2-O ribose methyltransferase substrate binding" evidence="3">
    <location>
        <begin position="6"/>
        <end position="82"/>
    </location>
</feature>
<sequence length="244" mass="26971">MAQETLLYGITPVMQCLLHKNRQIKRLWVNEKSSSPRVKEILQEAKKRNISIEKVDSHKLGNLVNTKLHQNVVLSCGELDTYDLDEFLEKIAEQPKKLLIALDQVEDPQNLGAILRTAAFLGASGLITLTKHSAPLTAAVSKSSAGAMEYFPIIQVGNLSECLQKLKREGFLVAGASSDNSVDYRECPLTDYMVLVMGSEGQGLRKLTQKRCDYQVHIPGNKETESLNVSAASAILIQHLVSKQ</sequence>
<dbReference type="InterPro" id="IPR004441">
    <property type="entry name" value="rRNA_MeTrfase_TrmH"/>
</dbReference>
<dbReference type="GO" id="GO:0008173">
    <property type="term" value="F:RNA methyltransferase activity"/>
    <property type="evidence" value="ECO:0007669"/>
    <property type="project" value="InterPro"/>
</dbReference>
<dbReference type="NCBIfam" id="TIGR00186">
    <property type="entry name" value="rRNA_methyl_3"/>
    <property type="match status" value="1"/>
</dbReference>
<keyword evidence="1 4" id="KW-0489">Methyltransferase</keyword>
<dbReference type="AlphaFoldDB" id="A0A2A4T7H7"/>
<reference evidence="5" key="1">
    <citation type="submission" date="2017-08" db="EMBL/GenBank/DDBJ databases">
        <title>A dynamic microbial community with high functional redundancy inhabits the cold, oxic subseafloor aquifer.</title>
        <authorList>
            <person name="Tully B.J."/>
            <person name="Wheat C.G."/>
            <person name="Glazer B.T."/>
            <person name="Huber J.A."/>
        </authorList>
    </citation>
    <scope>NUCLEOTIDE SEQUENCE [LARGE SCALE GENOMIC DNA]</scope>
</reference>
<dbReference type="PANTHER" id="PTHR46429:SF1">
    <property type="entry name" value="23S RRNA (GUANOSINE-2'-O-)-METHYLTRANSFERASE RLMB"/>
    <property type="match status" value="1"/>
</dbReference>
<dbReference type="Gene3D" id="3.40.1280.10">
    <property type="match status" value="1"/>
</dbReference>
<dbReference type="EMBL" id="NVSR01000017">
    <property type="protein sequence ID" value="PCI29249.1"/>
    <property type="molecule type" value="Genomic_DNA"/>
</dbReference>
<evidence type="ECO:0000313" key="5">
    <source>
        <dbReference type="Proteomes" id="UP000218113"/>
    </source>
</evidence>
<dbReference type="InterPro" id="IPR029064">
    <property type="entry name" value="Ribosomal_eL30-like_sf"/>
</dbReference>
<dbReference type="InterPro" id="IPR029028">
    <property type="entry name" value="Alpha/beta_knot_MTases"/>
</dbReference>
<comment type="caution">
    <text evidence="4">The sequence shown here is derived from an EMBL/GenBank/DDBJ whole genome shotgun (WGS) entry which is preliminary data.</text>
</comment>
<dbReference type="GO" id="GO:0006396">
    <property type="term" value="P:RNA processing"/>
    <property type="evidence" value="ECO:0007669"/>
    <property type="project" value="InterPro"/>
</dbReference>
<accession>A0A2A4T7H7</accession>
<dbReference type="SMART" id="SM00967">
    <property type="entry name" value="SpoU_sub_bind"/>
    <property type="match status" value="1"/>
</dbReference>
<dbReference type="InterPro" id="IPR029026">
    <property type="entry name" value="tRNA_m1G_MTases_N"/>
</dbReference>
<proteinExistence type="predicted"/>
<evidence type="ECO:0000259" key="3">
    <source>
        <dbReference type="SMART" id="SM00967"/>
    </source>
</evidence>
<name>A0A2A4T7H7_9DELT</name>